<dbReference type="SUPFAM" id="SSF140453">
    <property type="entry name" value="EsxAB dimer-like"/>
    <property type="match status" value="1"/>
</dbReference>
<keyword evidence="3" id="KW-1185">Reference proteome</keyword>
<organism evidence="2 3">
    <name type="scientific">Amycolatopsis camponoti</name>
    <dbReference type="NCBI Taxonomy" id="2606593"/>
    <lineage>
        <taxon>Bacteria</taxon>
        <taxon>Bacillati</taxon>
        <taxon>Actinomycetota</taxon>
        <taxon>Actinomycetes</taxon>
        <taxon>Pseudonocardiales</taxon>
        <taxon>Pseudonocardiaceae</taxon>
        <taxon>Amycolatopsis</taxon>
    </lineage>
</organism>
<proteinExistence type="predicted"/>
<keyword evidence="1" id="KW-0175">Coiled coil</keyword>
<feature type="coiled-coil region" evidence="1">
    <location>
        <begin position="51"/>
        <end position="85"/>
    </location>
</feature>
<gene>
    <name evidence="2" type="ORF">AA23TX_03966</name>
</gene>
<sequence>MSYQGFDPDEVDRAAHLLGQSREHVQQEANRVRSSLRNINRFHGSAADKARAAADQVAKRLDQDARELEQLAQALKTLAAQARLLNR</sequence>
<evidence type="ECO:0000313" key="3">
    <source>
        <dbReference type="Proteomes" id="UP000399805"/>
    </source>
</evidence>
<evidence type="ECO:0000256" key="1">
    <source>
        <dbReference type="SAM" id="Coils"/>
    </source>
</evidence>
<dbReference type="Proteomes" id="UP000399805">
    <property type="component" value="Unassembled WGS sequence"/>
</dbReference>
<accession>A0A6I8LTG8</accession>
<name>A0A6I8LTG8_9PSEU</name>
<protein>
    <submittedName>
        <fullName evidence="2">Uncharacterized protein</fullName>
    </submittedName>
</protein>
<dbReference type="AlphaFoldDB" id="A0A6I8LTG8"/>
<dbReference type="InterPro" id="IPR010310">
    <property type="entry name" value="T7SS_ESAT-6-like"/>
</dbReference>
<dbReference type="Pfam" id="PF06013">
    <property type="entry name" value="WXG100"/>
    <property type="match status" value="1"/>
</dbReference>
<dbReference type="RefSeq" id="WP_155543870.1">
    <property type="nucleotide sequence ID" value="NZ_CABVGP010000001.1"/>
</dbReference>
<evidence type="ECO:0000313" key="2">
    <source>
        <dbReference type="EMBL" id="VVJ18945.1"/>
    </source>
</evidence>
<dbReference type="Gene3D" id="1.10.287.1060">
    <property type="entry name" value="ESAT-6-like"/>
    <property type="match status" value="1"/>
</dbReference>
<reference evidence="2 3" key="1">
    <citation type="submission" date="2019-09" db="EMBL/GenBank/DDBJ databases">
        <authorList>
            <person name="Leyn A S."/>
        </authorList>
    </citation>
    <scope>NUCLEOTIDE SEQUENCE [LARGE SCALE GENOMIC DNA]</scope>
    <source>
        <strain evidence="2">AA231_1</strain>
    </source>
</reference>
<dbReference type="InterPro" id="IPR036689">
    <property type="entry name" value="ESAT-6-like_sf"/>
</dbReference>
<dbReference type="EMBL" id="CABVGP010000001">
    <property type="protein sequence ID" value="VVJ18945.1"/>
    <property type="molecule type" value="Genomic_DNA"/>
</dbReference>